<dbReference type="PROSITE" id="PS50932">
    <property type="entry name" value="HTH_LACI_2"/>
    <property type="match status" value="1"/>
</dbReference>
<dbReference type="PANTHER" id="PTHR30146">
    <property type="entry name" value="LACI-RELATED TRANSCRIPTIONAL REPRESSOR"/>
    <property type="match status" value="1"/>
</dbReference>
<dbReference type="Gene3D" id="1.10.260.40">
    <property type="entry name" value="lambda repressor-like DNA-binding domains"/>
    <property type="match status" value="1"/>
</dbReference>
<dbReference type="InterPro" id="IPR046335">
    <property type="entry name" value="LacI/GalR-like_sensor"/>
</dbReference>
<dbReference type="GO" id="GO:0003700">
    <property type="term" value="F:DNA-binding transcription factor activity"/>
    <property type="evidence" value="ECO:0007669"/>
    <property type="project" value="TreeGrafter"/>
</dbReference>
<keyword evidence="6" id="KW-1185">Reference proteome</keyword>
<dbReference type="Proteomes" id="UP000190166">
    <property type="component" value="Unassembled WGS sequence"/>
</dbReference>
<gene>
    <name evidence="5" type="ORF">SAMN05660461_0487</name>
</gene>
<keyword evidence="3" id="KW-0804">Transcription</keyword>
<dbReference type="SUPFAM" id="SSF53822">
    <property type="entry name" value="Periplasmic binding protein-like I"/>
    <property type="match status" value="1"/>
</dbReference>
<dbReference type="Pfam" id="PF13377">
    <property type="entry name" value="Peripla_BP_3"/>
    <property type="match status" value="1"/>
</dbReference>
<dbReference type="RefSeq" id="WP_079467820.1">
    <property type="nucleotide sequence ID" value="NZ_FUZZ01000001.1"/>
</dbReference>
<dbReference type="STRING" id="393003.SAMN05660461_0487"/>
<feature type="domain" description="HTH lacI-type" evidence="4">
    <location>
        <begin position="5"/>
        <end position="61"/>
    </location>
</feature>
<proteinExistence type="predicted"/>
<keyword evidence="2" id="KW-0238">DNA-binding</keyword>
<name>A0A1T5N5H2_9BACT</name>
<dbReference type="InterPro" id="IPR028082">
    <property type="entry name" value="Peripla_BP_I"/>
</dbReference>
<reference evidence="6" key="1">
    <citation type="submission" date="2017-02" db="EMBL/GenBank/DDBJ databases">
        <authorList>
            <person name="Varghese N."/>
            <person name="Submissions S."/>
        </authorList>
    </citation>
    <scope>NUCLEOTIDE SEQUENCE [LARGE SCALE GENOMIC DNA]</scope>
    <source>
        <strain evidence="6">DSM 18108</strain>
    </source>
</reference>
<dbReference type="InterPro" id="IPR000843">
    <property type="entry name" value="HTH_LacI"/>
</dbReference>
<dbReference type="SMART" id="SM00354">
    <property type="entry name" value="HTH_LACI"/>
    <property type="match status" value="1"/>
</dbReference>
<evidence type="ECO:0000313" key="6">
    <source>
        <dbReference type="Proteomes" id="UP000190166"/>
    </source>
</evidence>
<dbReference type="AlphaFoldDB" id="A0A1T5N5H2"/>
<keyword evidence="1" id="KW-0805">Transcription regulation</keyword>
<dbReference type="Gene3D" id="3.40.50.2300">
    <property type="match status" value="2"/>
</dbReference>
<evidence type="ECO:0000259" key="4">
    <source>
        <dbReference type="PROSITE" id="PS50932"/>
    </source>
</evidence>
<dbReference type="GO" id="GO:0000976">
    <property type="term" value="F:transcription cis-regulatory region binding"/>
    <property type="evidence" value="ECO:0007669"/>
    <property type="project" value="TreeGrafter"/>
</dbReference>
<dbReference type="CDD" id="cd01392">
    <property type="entry name" value="HTH_LacI"/>
    <property type="match status" value="1"/>
</dbReference>
<evidence type="ECO:0000313" key="5">
    <source>
        <dbReference type="EMBL" id="SKC95696.1"/>
    </source>
</evidence>
<accession>A0A1T5N5H2</accession>
<organism evidence="5 6">
    <name type="scientific">Chitinophaga ginsengisegetis</name>
    <dbReference type="NCBI Taxonomy" id="393003"/>
    <lineage>
        <taxon>Bacteria</taxon>
        <taxon>Pseudomonadati</taxon>
        <taxon>Bacteroidota</taxon>
        <taxon>Chitinophagia</taxon>
        <taxon>Chitinophagales</taxon>
        <taxon>Chitinophagaceae</taxon>
        <taxon>Chitinophaga</taxon>
    </lineage>
</organism>
<evidence type="ECO:0000256" key="2">
    <source>
        <dbReference type="ARBA" id="ARBA00023125"/>
    </source>
</evidence>
<evidence type="ECO:0000256" key="1">
    <source>
        <dbReference type="ARBA" id="ARBA00023015"/>
    </source>
</evidence>
<dbReference type="Pfam" id="PF00356">
    <property type="entry name" value="LacI"/>
    <property type="match status" value="1"/>
</dbReference>
<evidence type="ECO:0000256" key="3">
    <source>
        <dbReference type="ARBA" id="ARBA00023163"/>
    </source>
</evidence>
<dbReference type="InterPro" id="IPR010982">
    <property type="entry name" value="Lambda_DNA-bd_dom_sf"/>
</dbReference>
<dbReference type="SUPFAM" id="SSF47413">
    <property type="entry name" value="lambda repressor-like DNA-binding domains"/>
    <property type="match status" value="1"/>
</dbReference>
<sequence>MKKRTSLKDIATRVGVSTALVSYVLNNQKEDRISKEVAARIKAVAKELNYRTNQIAKGLKTSKTFTIGLIVADISNSFSASLARIIEDEADKNGYTVLFGSSDENDIKLRKLAHEMINRGVDGLILAPTENAIELLLELKETEVPFVLLDRYFPQFRSSYVALDNFQAGYMATEHAIESGGKRIGMINFRSTHFHLEERTRGWLSALREHKIPGGKKQLRLVREHHLESEVQKTVNSLLSQQEPVDTLLLASNMIAIHALRYIIEKRLKVPKDIAIIVIDETEAFEFFYAPLTFIRQPLQEMGQTATRILLDNISHNKAVSQVNLSPELVVKKSSLHHYSSPLKR</sequence>
<dbReference type="PANTHER" id="PTHR30146:SF109">
    <property type="entry name" value="HTH-TYPE TRANSCRIPTIONAL REGULATOR GALS"/>
    <property type="match status" value="1"/>
</dbReference>
<protein>
    <submittedName>
        <fullName evidence="5">Transcriptional regulator, LacI family</fullName>
    </submittedName>
</protein>
<dbReference type="EMBL" id="FUZZ01000001">
    <property type="protein sequence ID" value="SKC95696.1"/>
    <property type="molecule type" value="Genomic_DNA"/>
</dbReference>